<keyword evidence="2" id="KW-1185">Reference proteome</keyword>
<name>A0ACA9L8R9_9GLOM</name>
<protein>
    <submittedName>
        <fullName evidence="1">5636_t:CDS:1</fullName>
    </submittedName>
</protein>
<evidence type="ECO:0000313" key="2">
    <source>
        <dbReference type="Proteomes" id="UP000789525"/>
    </source>
</evidence>
<dbReference type="Proteomes" id="UP000789525">
    <property type="component" value="Unassembled WGS sequence"/>
</dbReference>
<organism evidence="1 2">
    <name type="scientific">Acaulospora colombiana</name>
    <dbReference type="NCBI Taxonomy" id="27376"/>
    <lineage>
        <taxon>Eukaryota</taxon>
        <taxon>Fungi</taxon>
        <taxon>Fungi incertae sedis</taxon>
        <taxon>Mucoromycota</taxon>
        <taxon>Glomeromycotina</taxon>
        <taxon>Glomeromycetes</taxon>
        <taxon>Diversisporales</taxon>
        <taxon>Acaulosporaceae</taxon>
        <taxon>Acaulospora</taxon>
    </lineage>
</organism>
<evidence type="ECO:0000313" key="1">
    <source>
        <dbReference type="EMBL" id="CAG8516157.1"/>
    </source>
</evidence>
<accession>A0ACA9L8R9</accession>
<gene>
    <name evidence="1" type="ORF">ACOLOM_LOCUS3442</name>
</gene>
<comment type="caution">
    <text evidence="1">The sequence shown here is derived from an EMBL/GenBank/DDBJ whole genome shotgun (WGS) entry which is preliminary data.</text>
</comment>
<reference evidence="1" key="1">
    <citation type="submission" date="2021-06" db="EMBL/GenBank/DDBJ databases">
        <authorList>
            <person name="Kallberg Y."/>
            <person name="Tangrot J."/>
            <person name="Rosling A."/>
        </authorList>
    </citation>
    <scope>NUCLEOTIDE SEQUENCE</scope>
    <source>
        <strain evidence="1">CL356</strain>
    </source>
</reference>
<sequence>MSSLDTKGTESLGNPGHGEASVDGERARLLQMISSIHGPLDNEDSRSSLLIQEYNQLMEMRSRQKKRLDPYKFFPPEIWTLILEYVVGDDSKNAFDLCLVSTEWCQFITSIPCLWTYIQFTFDADLDALETMLHLSSQTSLSVVLEIPLVGSKMKELVFQARDAMKDLHVRSASYVTVWEDLAELLQILRILPNLETMTMEMVAYDVSQLLLGDIMEALPNLRGIHRYGGPAIFECQGYLDMPKLSNLRSVGLQLDRHNDILSILQQSEMLGRLTLCSDNENSSEEESFDIDIFPQMRLEHLELRLKGRLANAVPGLITAAYSTLVSLEVRIEDSSMVLLVENQIDVPNLLFLSLYWVMDRDTPNTARVLPPKFPSLRRLNFDYNFTYQLDETARPLLFFQWARGAMQKVHTIDIDSPWETSLLASDVLEFLGNCPRLTHLTVGVPIEVGRYDTKRYFQNLESLNLGDSELLPFIKSPDLLELSIMFPEPEVLWPSDSKSPFDIGKDSLEIYNFPNLESVSAYTLSLAHSSLFLSFKCLKKIFLTSEQVMEGIWDIPIDRLLSTLIVFPDSCPNLESISSYDPPNWELLFMTFKVRNIWTPSVSPIRYLQLLNYPAEWLLQPLKSLLRLQIPTSPSKDSLFALTLGTRYFDPNIPGCHRCHLTGFDCNYGLCIRPQNQDENGTQSRTDDIHPDFSVDKDSTLTLQIRHEISQIRLIIGIPSGMLGCGAGSTRGTPGARHTIGGRDVPGRGCVTLPRFHFTHFQAPLSPVYGGNILSILVATTAF</sequence>
<dbReference type="EMBL" id="CAJVPT010005098">
    <property type="protein sequence ID" value="CAG8516157.1"/>
    <property type="molecule type" value="Genomic_DNA"/>
</dbReference>
<proteinExistence type="predicted"/>